<name>A0A367EPX1_9ACTN</name>
<evidence type="ECO:0000256" key="4">
    <source>
        <dbReference type="ARBA" id="ARBA00023136"/>
    </source>
</evidence>
<gene>
    <name evidence="8" type="ORF">DQ384_37290</name>
</gene>
<feature type="transmembrane region" description="Helical" evidence="6">
    <location>
        <begin position="88"/>
        <end position="106"/>
    </location>
</feature>
<feature type="transmembrane region" description="Helical" evidence="6">
    <location>
        <begin position="277"/>
        <end position="297"/>
    </location>
</feature>
<keyword evidence="2 6" id="KW-0812">Transmembrane</keyword>
<keyword evidence="4 6" id="KW-0472">Membrane</keyword>
<dbReference type="Proteomes" id="UP000253094">
    <property type="component" value="Unassembled WGS sequence"/>
</dbReference>
<keyword evidence="3 6" id="KW-1133">Transmembrane helix</keyword>
<evidence type="ECO:0000256" key="3">
    <source>
        <dbReference type="ARBA" id="ARBA00022989"/>
    </source>
</evidence>
<evidence type="ECO:0000256" key="5">
    <source>
        <dbReference type="SAM" id="MobiDB-lite"/>
    </source>
</evidence>
<feature type="transmembrane region" description="Helical" evidence="6">
    <location>
        <begin position="317"/>
        <end position="337"/>
    </location>
</feature>
<dbReference type="PANTHER" id="PTHR42770">
    <property type="entry name" value="AMINO ACID TRANSPORTER-RELATED"/>
    <property type="match status" value="1"/>
</dbReference>
<dbReference type="EMBL" id="QOIL01000032">
    <property type="protein sequence ID" value="RCG20168.1"/>
    <property type="molecule type" value="Genomic_DNA"/>
</dbReference>
<dbReference type="OrthoDB" id="137613at2"/>
<keyword evidence="9" id="KW-1185">Reference proteome</keyword>
<protein>
    <submittedName>
        <fullName evidence="8">APC family permease</fullName>
    </submittedName>
</protein>
<evidence type="ECO:0000259" key="7">
    <source>
        <dbReference type="Pfam" id="PF00324"/>
    </source>
</evidence>
<organism evidence="8 9">
    <name type="scientific">Sphaerisporangium album</name>
    <dbReference type="NCBI Taxonomy" id="509200"/>
    <lineage>
        <taxon>Bacteria</taxon>
        <taxon>Bacillati</taxon>
        <taxon>Actinomycetota</taxon>
        <taxon>Actinomycetes</taxon>
        <taxon>Streptosporangiales</taxon>
        <taxon>Streptosporangiaceae</taxon>
        <taxon>Sphaerisporangium</taxon>
    </lineage>
</organism>
<sequence length="571" mass="60913">MGDHRRSALGSNGSDQRRSGPGRFGPLLVRSRPPPTRRAPLSLYDSVRRPHDVRTTLFPRKGTVVSTTEQPAATTRPAVEVQRLRKNAVGLLGVIFMAVATAAPITAMTGNVPMALGFGNGIGVPAGYLVATIVLTVFSVGYVAMAKHITAAGAFYGYISHGLGQIAGMVAGLLATMAYVVFEASIIGFFAYSANDTFKSLAHVDIHWLWFAFFGLALNAVLTYFDINLTAKVLGVFLVTEILMLGLTSVVTLFHGGGPDGLMADTLNPAGAFSTNGLVGGAVGLGLFMCFWSWVGFESTAMYGEESRDPKRIVPRATLVSVVGIGLFYVFVSWMTVAANGAGAPAIAAKEFAGVFFNPTGELVGAWAVDLFKILILTGSFACSMAFHNCASRYLYALGRENLVPGTARTLGRTHPSHGSPHIAGFVQTAISVVLVLAFFFTGMDPYVHMYTLLAVLGTLAILIVQSLCSFAVIGYFHVKKKHPETANVWRTLVAPLAGGIAMLYVVFLLFQNQEAAAGAASDALLFRLIPWIVLAFAVLGVGLALYLKTRNPAKYDIIGRIVLEETVERD</sequence>
<comment type="caution">
    <text evidence="8">The sequence shown here is derived from an EMBL/GenBank/DDBJ whole genome shotgun (WGS) entry which is preliminary data.</text>
</comment>
<feature type="region of interest" description="Disordered" evidence="5">
    <location>
        <begin position="1"/>
        <end position="41"/>
    </location>
</feature>
<feature type="transmembrane region" description="Helical" evidence="6">
    <location>
        <begin position="126"/>
        <end position="145"/>
    </location>
</feature>
<dbReference type="Pfam" id="PF00324">
    <property type="entry name" value="AA_permease"/>
    <property type="match status" value="1"/>
</dbReference>
<evidence type="ECO:0000313" key="9">
    <source>
        <dbReference type="Proteomes" id="UP000253094"/>
    </source>
</evidence>
<feature type="transmembrane region" description="Helical" evidence="6">
    <location>
        <begin position="423"/>
        <end position="444"/>
    </location>
</feature>
<feature type="transmembrane region" description="Helical" evidence="6">
    <location>
        <begin position="529"/>
        <end position="548"/>
    </location>
</feature>
<dbReference type="AlphaFoldDB" id="A0A367EPX1"/>
<dbReference type="GO" id="GO:0022857">
    <property type="term" value="F:transmembrane transporter activity"/>
    <property type="evidence" value="ECO:0007669"/>
    <property type="project" value="InterPro"/>
</dbReference>
<feature type="domain" description="Amino acid permease/ SLC12A" evidence="7">
    <location>
        <begin position="93"/>
        <end position="549"/>
    </location>
</feature>
<dbReference type="PANTHER" id="PTHR42770:SF16">
    <property type="entry name" value="AMINO ACID PERMEASE"/>
    <property type="match status" value="1"/>
</dbReference>
<feature type="transmembrane region" description="Helical" evidence="6">
    <location>
        <begin position="166"/>
        <end position="194"/>
    </location>
</feature>
<feature type="transmembrane region" description="Helical" evidence="6">
    <location>
        <begin position="234"/>
        <end position="257"/>
    </location>
</feature>
<dbReference type="PIRSF" id="PIRSF006060">
    <property type="entry name" value="AA_transporter"/>
    <property type="match status" value="1"/>
</dbReference>
<proteinExistence type="predicted"/>
<feature type="transmembrane region" description="Helical" evidence="6">
    <location>
        <begin position="489"/>
        <end position="509"/>
    </location>
</feature>
<accession>A0A367EPX1</accession>
<comment type="subcellular location">
    <subcellularLocation>
        <location evidence="1">Membrane</location>
        <topology evidence="1">Multi-pass membrane protein</topology>
    </subcellularLocation>
</comment>
<dbReference type="InterPro" id="IPR050367">
    <property type="entry name" value="APC_superfamily"/>
</dbReference>
<evidence type="ECO:0000256" key="1">
    <source>
        <dbReference type="ARBA" id="ARBA00004141"/>
    </source>
</evidence>
<feature type="transmembrane region" description="Helical" evidence="6">
    <location>
        <begin position="364"/>
        <end position="387"/>
    </location>
</feature>
<evidence type="ECO:0000256" key="6">
    <source>
        <dbReference type="SAM" id="Phobius"/>
    </source>
</evidence>
<reference evidence="8 9" key="1">
    <citation type="submission" date="2018-06" db="EMBL/GenBank/DDBJ databases">
        <title>Sphaerisporangium craniellae sp. nov., isolated from a marine sponge in the South China Sea.</title>
        <authorList>
            <person name="Li L."/>
        </authorList>
    </citation>
    <scope>NUCLEOTIDE SEQUENCE [LARGE SCALE GENOMIC DNA]</scope>
    <source>
        <strain evidence="8 9">CCTCC AA 208026</strain>
    </source>
</reference>
<evidence type="ECO:0000256" key="2">
    <source>
        <dbReference type="ARBA" id="ARBA00022692"/>
    </source>
</evidence>
<dbReference type="Gene3D" id="1.20.1740.10">
    <property type="entry name" value="Amino acid/polyamine transporter I"/>
    <property type="match status" value="1"/>
</dbReference>
<feature type="transmembrane region" description="Helical" evidence="6">
    <location>
        <begin position="206"/>
        <end position="227"/>
    </location>
</feature>
<dbReference type="GO" id="GO:0005886">
    <property type="term" value="C:plasma membrane"/>
    <property type="evidence" value="ECO:0007669"/>
    <property type="project" value="UniProtKB-SubCell"/>
</dbReference>
<dbReference type="InterPro" id="IPR004841">
    <property type="entry name" value="AA-permease/SLC12A_dom"/>
</dbReference>
<feature type="transmembrane region" description="Helical" evidence="6">
    <location>
        <begin position="450"/>
        <end position="477"/>
    </location>
</feature>
<evidence type="ECO:0000313" key="8">
    <source>
        <dbReference type="EMBL" id="RCG20168.1"/>
    </source>
</evidence>